<dbReference type="RefSeq" id="WP_012430994.1">
    <property type="nucleotide sequence ID" value="NC_010679.1"/>
</dbReference>
<organism evidence="1 2">
    <name type="scientific">Paraburkholderia phytofirmans (strain DSM 17436 / LMG 22146 / PsJN)</name>
    <name type="common">Burkholderia phytofirmans</name>
    <dbReference type="NCBI Taxonomy" id="398527"/>
    <lineage>
        <taxon>Bacteria</taxon>
        <taxon>Pseudomonadati</taxon>
        <taxon>Pseudomonadota</taxon>
        <taxon>Betaproteobacteria</taxon>
        <taxon>Burkholderiales</taxon>
        <taxon>Burkholderiaceae</taxon>
        <taxon>Paraburkholderia</taxon>
    </lineage>
</organism>
<evidence type="ECO:0000313" key="2">
    <source>
        <dbReference type="Proteomes" id="UP000001739"/>
    </source>
</evidence>
<reference evidence="1 2" key="1">
    <citation type="journal article" date="2011" name="J. Bacteriol.">
        <title>Complete genome sequence of the plant growth-promoting endophyte Burkholderia phytofirmans strain PsJN.</title>
        <authorList>
            <person name="Weilharter A."/>
            <person name="Mitter B."/>
            <person name="Shin M.V."/>
            <person name="Chain P.S."/>
            <person name="Nowak J."/>
            <person name="Sessitsch A."/>
        </authorList>
    </citation>
    <scope>NUCLEOTIDE SEQUENCE [LARGE SCALE GENOMIC DNA]</scope>
    <source>
        <strain evidence="2">DSM 17436 / LMG 22146 / PsJN</strain>
        <plasmid evidence="1 2">pBPHYT01</plasmid>
    </source>
</reference>
<evidence type="ECO:0000313" key="1">
    <source>
        <dbReference type="EMBL" id="ACD21625.1"/>
    </source>
</evidence>
<dbReference type="AlphaFoldDB" id="B2TH80"/>
<dbReference type="HOGENOM" id="CLU_1966444_0_0_4"/>
<sequence length="127" mass="14496">MGTLNIRLTVEEEAEIRQRMALAGERQMGPHIKRVYFGNLKAHEGPIADLKRTGELSVYLLGELAKKAGVRARPDKHEDELDENDLHLRIMILLYLMVYESVDSTMRAWADRFLNKEALETFLKAGG</sequence>
<dbReference type="EMBL" id="CP001054">
    <property type="protein sequence ID" value="ACD21625.1"/>
    <property type="molecule type" value="Genomic_DNA"/>
</dbReference>
<dbReference type="OrthoDB" id="9135370at2"/>
<geneLocation type="plasmid" evidence="1 2">
    <name>pBPHYT01</name>
</geneLocation>
<name>B2TH80_PARPJ</name>
<accession>B2TH80</accession>
<dbReference type="KEGG" id="bpy:Bphyt_7340"/>
<dbReference type="Proteomes" id="UP000001739">
    <property type="component" value="Plasmid pBPHYT01"/>
</dbReference>
<proteinExistence type="predicted"/>
<keyword evidence="1" id="KW-0614">Plasmid</keyword>
<protein>
    <submittedName>
        <fullName evidence="1">Uncharacterized protein</fullName>
    </submittedName>
</protein>
<gene>
    <name evidence="1" type="ordered locus">Bphyt_7340</name>
</gene>